<organism evidence="1 2">
    <name type="scientific">Panagrolaimus sp. ES5</name>
    <dbReference type="NCBI Taxonomy" id="591445"/>
    <lineage>
        <taxon>Eukaryota</taxon>
        <taxon>Metazoa</taxon>
        <taxon>Ecdysozoa</taxon>
        <taxon>Nematoda</taxon>
        <taxon>Chromadorea</taxon>
        <taxon>Rhabditida</taxon>
        <taxon>Tylenchina</taxon>
        <taxon>Panagrolaimomorpha</taxon>
        <taxon>Panagrolaimoidea</taxon>
        <taxon>Panagrolaimidae</taxon>
        <taxon>Panagrolaimus</taxon>
    </lineage>
</organism>
<proteinExistence type="predicted"/>
<name>A0AC34FFK4_9BILA</name>
<evidence type="ECO:0000313" key="1">
    <source>
        <dbReference type="Proteomes" id="UP000887579"/>
    </source>
</evidence>
<dbReference type="Proteomes" id="UP000887579">
    <property type="component" value="Unplaced"/>
</dbReference>
<accession>A0AC34FFK4</accession>
<protein>
    <submittedName>
        <fullName evidence="2">Uncharacterized protein</fullName>
    </submittedName>
</protein>
<sequence length="123" mass="13520">MVAVSADPDEDFEGCCRDKSVPDACLKYCTYDRQSSKKSFHASASVDGECRKPTVVSTVLQCLQKGKDNRECCKAAGIGNDYAFCLDLCDGTTPLADDENDQKYEYCTTDNNSKKIEECAKNS</sequence>
<evidence type="ECO:0000313" key="2">
    <source>
        <dbReference type="WBParaSite" id="ES5_v2.g15905.t1"/>
    </source>
</evidence>
<dbReference type="WBParaSite" id="ES5_v2.g15905.t1">
    <property type="protein sequence ID" value="ES5_v2.g15905.t1"/>
    <property type="gene ID" value="ES5_v2.g15905"/>
</dbReference>
<reference evidence="2" key="1">
    <citation type="submission" date="2022-11" db="UniProtKB">
        <authorList>
            <consortium name="WormBaseParasite"/>
        </authorList>
    </citation>
    <scope>IDENTIFICATION</scope>
</reference>